<dbReference type="Pfam" id="PF02481">
    <property type="entry name" value="DNA_processg_A"/>
    <property type="match status" value="1"/>
</dbReference>
<name>A0A2A4YRF8_9PROT</name>
<dbReference type="PANTHER" id="PTHR43022">
    <property type="entry name" value="PROTEIN SMF"/>
    <property type="match status" value="1"/>
</dbReference>
<dbReference type="SUPFAM" id="SSF102405">
    <property type="entry name" value="MCP/YpsA-like"/>
    <property type="match status" value="1"/>
</dbReference>
<dbReference type="InterPro" id="IPR041614">
    <property type="entry name" value="DprA_WH"/>
</dbReference>
<protein>
    <submittedName>
        <fullName evidence="4">DNA-protecting protein DprA</fullName>
    </submittedName>
</protein>
<dbReference type="GO" id="GO:0009294">
    <property type="term" value="P:DNA-mediated transformation"/>
    <property type="evidence" value="ECO:0007669"/>
    <property type="project" value="InterPro"/>
</dbReference>
<accession>A0A2A4YRF8</accession>
<sequence length="385" mass="42214">MNEAKIELTDEQKLDWLQLIRSVQIGPKIFHMLINRYGGAGNAIAALPEFIAQTNNKKIKLADRDAVLYEWQNIHKFGAKVIALGEDDYPDALKYSANPPPLLTVKGDISQLHKPALSIVGTRNCSALGLKLTEKLAAGVAAEGFTIVSGFARGIDTKAHIAALHTGTIACLAGGVNIIYPPENDKLYENFLSHKGLFISEMPFNLTPKAVHFPRRNRIIAGIAHATLVIEAAIKSGSLITANMAADLGREILAVPGNPLDPRAAGPNSLLKNGAVLVRHKDDILDALAFVKDNQKMPYENIAEVEEIIVQDDLFSAPPMTPKRQELSTEPEDVIMQLLNTSPIELDYLLRESKLNTEKFHNALLNLELDEKIEQIYGQGVQLRS</sequence>
<dbReference type="Pfam" id="PF21102">
    <property type="entry name" value="DprA_N"/>
    <property type="match status" value="1"/>
</dbReference>
<evidence type="ECO:0000313" key="4">
    <source>
        <dbReference type="EMBL" id="PCI97396.1"/>
    </source>
</evidence>
<dbReference type="InterPro" id="IPR036388">
    <property type="entry name" value="WH-like_DNA-bd_sf"/>
</dbReference>
<dbReference type="PANTHER" id="PTHR43022:SF1">
    <property type="entry name" value="PROTEIN SMF"/>
    <property type="match status" value="1"/>
</dbReference>
<gene>
    <name evidence="4" type="primary">dprA</name>
    <name evidence="4" type="ORF">COB13_15815</name>
</gene>
<reference key="1">
    <citation type="submission" date="2017-08" db="EMBL/GenBank/DDBJ databases">
        <title>A dynamic microbial community with high functional redundancy inhabits the cold, oxic subseafloor aquifer.</title>
        <authorList>
            <person name="Tully B.J."/>
            <person name="Wheat C.G."/>
            <person name="Glazer B.T."/>
            <person name="Huber J.A."/>
        </authorList>
    </citation>
    <scope>NUCLEOTIDE SEQUENCE [LARGE SCALE GENOMIC DNA]</scope>
</reference>
<dbReference type="Pfam" id="PF17782">
    <property type="entry name" value="WHD_DprA"/>
    <property type="match status" value="1"/>
</dbReference>
<dbReference type="NCBIfam" id="TIGR00732">
    <property type="entry name" value="dprA"/>
    <property type="match status" value="1"/>
</dbReference>
<feature type="domain" description="Smf/DprA SLOG" evidence="2">
    <location>
        <begin position="80"/>
        <end position="288"/>
    </location>
</feature>
<dbReference type="AlphaFoldDB" id="A0A2A4YRF8"/>
<dbReference type="InterPro" id="IPR003488">
    <property type="entry name" value="DprA"/>
</dbReference>
<dbReference type="Gene3D" id="1.10.10.10">
    <property type="entry name" value="Winged helix-like DNA-binding domain superfamily/Winged helix DNA-binding domain"/>
    <property type="match status" value="1"/>
</dbReference>
<organism evidence="4">
    <name type="scientific">OCS116 cluster bacterium</name>
    <dbReference type="NCBI Taxonomy" id="2030921"/>
    <lineage>
        <taxon>Bacteria</taxon>
        <taxon>Pseudomonadati</taxon>
        <taxon>Pseudomonadota</taxon>
        <taxon>Alphaproteobacteria</taxon>
        <taxon>OCS116 cluster</taxon>
    </lineage>
</organism>
<reference evidence="4" key="2">
    <citation type="journal article" date="2018" name="ISME J.">
        <title>A dynamic microbial community with high functional redundancy inhabits the cold, oxic subseafloor aquifer.</title>
        <authorList>
            <person name="Tully B.J."/>
            <person name="Wheat C.G."/>
            <person name="Glazer B.T."/>
            <person name="Huber J.A."/>
        </authorList>
    </citation>
    <scope>NUCLEOTIDE SEQUENCE</scope>
    <source>
        <strain evidence="4">NORP83</strain>
    </source>
</reference>
<evidence type="ECO:0000259" key="2">
    <source>
        <dbReference type="Pfam" id="PF02481"/>
    </source>
</evidence>
<comment type="caution">
    <text evidence="4">The sequence shown here is derived from an EMBL/GenBank/DDBJ whole genome shotgun (WGS) entry which is preliminary data.</text>
</comment>
<evidence type="ECO:0000256" key="1">
    <source>
        <dbReference type="ARBA" id="ARBA00006525"/>
    </source>
</evidence>
<dbReference type="InterPro" id="IPR057666">
    <property type="entry name" value="DrpA_SLOG"/>
</dbReference>
<dbReference type="Gene3D" id="3.40.50.450">
    <property type="match status" value="1"/>
</dbReference>
<evidence type="ECO:0000259" key="3">
    <source>
        <dbReference type="Pfam" id="PF17782"/>
    </source>
</evidence>
<proteinExistence type="inferred from homology"/>
<dbReference type="EMBL" id="NVUS01000030">
    <property type="protein sequence ID" value="PCI97396.1"/>
    <property type="molecule type" value="Genomic_DNA"/>
</dbReference>
<feature type="domain" description="DprA winged helix" evidence="3">
    <location>
        <begin position="322"/>
        <end position="378"/>
    </location>
</feature>
<comment type="similarity">
    <text evidence="1">Belongs to the DprA/Smf family.</text>
</comment>